<feature type="domain" description="ABC transporter" evidence="8">
    <location>
        <begin position="2"/>
        <end position="221"/>
    </location>
</feature>
<dbReference type="GO" id="GO:0005524">
    <property type="term" value="F:ATP binding"/>
    <property type="evidence" value="ECO:0007669"/>
    <property type="project" value="UniProtKB-KW"/>
</dbReference>
<dbReference type="InterPro" id="IPR050095">
    <property type="entry name" value="ECF_ABC_transporter_ATP-bd"/>
</dbReference>
<evidence type="ECO:0000259" key="8">
    <source>
        <dbReference type="PROSITE" id="PS50893"/>
    </source>
</evidence>
<comment type="caution">
    <text evidence="9">The sequence shown here is derived from an EMBL/GenBank/DDBJ whole genome shotgun (WGS) entry which is preliminary data.</text>
</comment>
<dbReference type="EMBL" id="LCUJ01000003">
    <property type="protein sequence ID" value="OCL99322.1"/>
    <property type="molecule type" value="Genomic_DNA"/>
</dbReference>
<dbReference type="PATRIC" id="fig|544718.51.peg.1108"/>
<keyword evidence="6" id="KW-1278">Translocase</keyword>
<evidence type="ECO:0000313" key="9">
    <source>
        <dbReference type="EMBL" id="OCL99322.1"/>
    </source>
</evidence>
<dbReference type="PANTHER" id="PTHR43553">
    <property type="entry name" value="HEAVY METAL TRANSPORTER"/>
    <property type="match status" value="1"/>
</dbReference>
<keyword evidence="9" id="KW-0378">Hydrolase</keyword>
<name>A0A1C0B709_9BACT</name>
<dbReference type="InterPro" id="IPR003593">
    <property type="entry name" value="AAA+_ATPase"/>
</dbReference>
<evidence type="ECO:0000256" key="1">
    <source>
        <dbReference type="ARBA" id="ARBA00004202"/>
    </source>
</evidence>
<dbReference type="PROSITE" id="PS50893">
    <property type="entry name" value="ABC_TRANSPORTER_2"/>
    <property type="match status" value="1"/>
</dbReference>
<keyword evidence="3" id="KW-1003">Cell membrane</keyword>
<dbReference type="OrthoDB" id="5359273at2"/>
<sequence>MLKIKNYSNYILKDISFSLKENENLLILGENGAGKSTLARVLSNLLKASNLFLNNQNINLLKLEEKAKIINYIPSQFEIFDEYMTLFEYLKLSVIEEKSDEDIEKVINFLNIEKLKDSFCINLSSGEKQLLLLASAILHNAQITIFDELTANLDLNKVKEVFNILNSDLLKQKIIITHNLDLAYALKDFKVLFLEKGSLKFFGTHEEFFNKNSLNDFYGESLKLLDSHLVLNL</sequence>
<dbReference type="InterPro" id="IPR017871">
    <property type="entry name" value="ABC_transporter-like_CS"/>
</dbReference>
<dbReference type="AlphaFoldDB" id="A0A1C0B709"/>
<comment type="subcellular location">
    <subcellularLocation>
        <location evidence="1">Cell membrane</location>
        <topology evidence="1">Peripheral membrane protein</topology>
    </subcellularLocation>
</comment>
<evidence type="ECO:0000256" key="6">
    <source>
        <dbReference type="ARBA" id="ARBA00022967"/>
    </source>
</evidence>
<keyword evidence="5 9" id="KW-0067">ATP-binding</keyword>
<dbReference type="InterPro" id="IPR003439">
    <property type="entry name" value="ABC_transporter-like_ATP-bd"/>
</dbReference>
<dbReference type="CDD" id="cd03225">
    <property type="entry name" value="ABC_cobalt_CbiO_domain1"/>
    <property type="match status" value="1"/>
</dbReference>
<dbReference type="STRING" id="544718.AAX25_01326"/>
<dbReference type="GO" id="GO:0016887">
    <property type="term" value="F:ATP hydrolysis activity"/>
    <property type="evidence" value="ECO:0007669"/>
    <property type="project" value="InterPro"/>
</dbReference>
<dbReference type="EC" id="3.6.3.-" evidence="9"/>
<dbReference type="GO" id="GO:0042626">
    <property type="term" value="F:ATPase-coupled transmembrane transporter activity"/>
    <property type="evidence" value="ECO:0007669"/>
    <property type="project" value="TreeGrafter"/>
</dbReference>
<evidence type="ECO:0000256" key="5">
    <source>
        <dbReference type="ARBA" id="ARBA00022840"/>
    </source>
</evidence>
<evidence type="ECO:0000256" key="3">
    <source>
        <dbReference type="ARBA" id="ARBA00022475"/>
    </source>
</evidence>
<dbReference type="InterPro" id="IPR015856">
    <property type="entry name" value="ABC_transpr_CbiO/EcfA_su"/>
</dbReference>
<evidence type="ECO:0000256" key="4">
    <source>
        <dbReference type="ARBA" id="ARBA00022741"/>
    </source>
</evidence>
<organism evidence="9 10">
    <name type="scientific">Aliarcobacter thereius</name>
    <dbReference type="NCBI Taxonomy" id="544718"/>
    <lineage>
        <taxon>Bacteria</taxon>
        <taxon>Pseudomonadati</taxon>
        <taxon>Campylobacterota</taxon>
        <taxon>Epsilonproteobacteria</taxon>
        <taxon>Campylobacterales</taxon>
        <taxon>Arcobacteraceae</taxon>
        <taxon>Aliarcobacter</taxon>
    </lineage>
</organism>
<dbReference type="InterPro" id="IPR027417">
    <property type="entry name" value="P-loop_NTPase"/>
</dbReference>
<reference evidence="10" key="1">
    <citation type="submission" date="2015-05" db="EMBL/GenBank/DDBJ databases">
        <authorList>
            <person name="Rovetto F."/>
            <person name="Cocolin L."/>
            <person name="Illeghems K."/>
            <person name="Van Nieuwerburgh F."/>
            <person name="Houf K."/>
        </authorList>
    </citation>
    <scope>NUCLEOTIDE SEQUENCE [LARGE SCALE GENOMIC DNA]</scope>
    <source>
        <strain evidence="10">DU22</strain>
    </source>
</reference>
<gene>
    <name evidence="9" type="primary">ecfA2</name>
    <name evidence="9" type="ORF">AAX29_01134</name>
</gene>
<protein>
    <submittedName>
        <fullName evidence="9">Energy-coupling factor transporter ATP-binding protein EcfA2</fullName>
        <ecNumber evidence="9">3.6.3.-</ecNumber>
    </submittedName>
</protein>
<evidence type="ECO:0000256" key="2">
    <source>
        <dbReference type="ARBA" id="ARBA00022448"/>
    </source>
</evidence>
<dbReference type="SUPFAM" id="SSF52540">
    <property type="entry name" value="P-loop containing nucleoside triphosphate hydrolases"/>
    <property type="match status" value="1"/>
</dbReference>
<keyword evidence="2" id="KW-0813">Transport</keyword>
<dbReference type="SMART" id="SM00382">
    <property type="entry name" value="AAA"/>
    <property type="match status" value="1"/>
</dbReference>
<dbReference type="Gene3D" id="3.40.50.300">
    <property type="entry name" value="P-loop containing nucleotide triphosphate hydrolases"/>
    <property type="match status" value="1"/>
</dbReference>
<dbReference type="GO" id="GO:0043190">
    <property type="term" value="C:ATP-binding cassette (ABC) transporter complex"/>
    <property type="evidence" value="ECO:0007669"/>
    <property type="project" value="TreeGrafter"/>
</dbReference>
<dbReference type="PANTHER" id="PTHR43553:SF27">
    <property type="entry name" value="ENERGY-COUPLING FACTOR TRANSPORTER ATP-BINDING PROTEIN ECFA2"/>
    <property type="match status" value="1"/>
</dbReference>
<keyword evidence="7" id="KW-0472">Membrane</keyword>
<evidence type="ECO:0000256" key="7">
    <source>
        <dbReference type="ARBA" id="ARBA00023136"/>
    </source>
</evidence>
<evidence type="ECO:0000313" key="10">
    <source>
        <dbReference type="Proteomes" id="UP000093281"/>
    </source>
</evidence>
<dbReference type="Proteomes" id="UP000093281">
    <property type="component" value="Unassembled WGS sequence"/>
</dbReference>
<dbReference type="PROSITE" id="PS00211">
    <property type="entry name" value="ABC_TRANSPORTER_1"/>
    <property type="match status" value="1"/>
</dbReference>
<keyword evidence="4" id="KW-0547">Nucleotide-binding</keyword>
<accession>A0A1C0B709</accession>
<dbReference type="Pfam" id="PF00005">
    <property type="entry name" value="ABC_tran"/>
    <property type="match status" value="1"/>
</dbReference>
<dbReference type="RefSeq" id="WP_066186203.1">
    <property type="nucleotide sequence ID" value="NZ_LCUJ01000003.1"/>
</dbReference>
<proteinExistence type="predicted"/>